<dbReference type="InterPro" id="IPR001119">
    <property type="entry name" value="SLH_dom"/>
</dbReference>
<organism evidence="2">
    <name type="scientific">bioreactor metagenome</name>
    <dbReference type="NCBI Taxonomy" id="1076179"/>
    <lineage>
        <taxon>unclassified sequences</taxon>
        <taxon>metagenomes</taxon>
        <taxon>ecological metagenomes</taxon>
    </lineage>
</organism>
<sequence>MKKILTGFLCILLCISLVPEVLAADIGDTDSNKSLNWDWASRDSSFENDIALKMEQIRLIQGVGKREDGTTDFGLDRQVTRMQAVLMVIRLLGKGAEAAAYPKTHPFTDVPNWADSYVSYAYDKGITKGVSATRFGTADKMGAAGYLTFMLRILGYKDKNYVYGDYEGYYSSEFTAKLPWAYDPDRRDQYVTRRLRGYKSYLQIGFHGR</sequence>
<dbReference type="PROSITE" id="PS51272">
    <property type="entry name" value="SLH"/>
    <property type="match status" value="1"/>
</dbReference>
<feature type="domain" description="SLH" evidence="1">
    <location>
        <begin position="33"/>
        <end position="102"/>
    </location>
</feature>
<comment type="caution">
    <text evidence="2">The sequence shown here is derived from an EMBL/GenBank/DDBJ whole genome shotgun (WGS) entry which is preliminary data.</text>
</comment>
<accession>A0A645BTA1</accession>
<name>A0A645BTA1_9ZZZZ</name>
<proteinExistence type="predicted"/>
<dbReference type="AlphaFoldDB" id="A0A645BTA1"/>
<evidence type="ECO:0000313" key="2">
    <source>
        <dbReference type="EMBL" id="MPM68462.1"/>
    </source>
</evidence>
<gene>
    <name evidence="2" type="ORF">SDC9_115395</name>
</gene>
<dbReference type="Pfam" id="PF00395">
    <property type="entry name" value="SLH"/>
    <property type="match status" value="1"/>
</dbReference>
<dbReference type="EMBL" id="VSSQ01022270">
    <property type="protein sequence ID" value="MPM68462.1"/>
    <property type="molecule type" value="Genomic_DNA"/>
</dbReference>
<reference evidence="2" key="1">
    <citation type="submission" date="2019-08" db="EMBL/GenBank/DDBJ databases">
        <authorList>
            <person name="Kucharzyk K."/>
            <person name="Murdoch R.W."/>
            <person name="Higgins S."/>
            <person name="Loffler F."/>
        </authorList>
    </citation>
    <scope>NUCLEOTIDE SEQUENCE</scope>
</reference>
<evidence type="ECO:0000259" key="1">
    <source>
        <dbReference type="PROSITE" id="PS51272"/>
    </source>
</evidence>
<protein>
    <recommendedName>
        <fullName evidence="1">SLH domain-containing protein</fullName>
    </recommendedName>
</protein>